<gene>
    <name evidence="1" type="ORF">V6N11_039234</name>
</gene>
<accession>A0ABR2SN32</accession>
<evidence type="ECO:0000313" key="2">
    <source>
        <dbReference type="Proteomes" id="UP001396334"/>
    </source>
</evidence>
<dbReference type="Proteomes" id="UP001396334">
    <property type="component" value="Unassembled WGS sequence"/>
</dbReference>
<keyword evidence="2" id="KW-1185">Reference proteome</keyword>
<name>A0ABR2SN32_9ROSI</name>
<dbReference type="EMBL" id="JBBPBN010000013">
    <property type="protein sequence ID" value="KAK9026394.1"/>
    <property type="molecule type" value="Genomic_DNA"/>
</dbReference>
<evidence type="ECO:0000313" key="1">
    <source>
        <dbReference type="EMBL" id="KAK9026394.1"/>
    </source>
</evidence>
<sequence length="135" mass="14269">MIRKVFLKVVSFNNKVFGVIEEATENEGYQGSTRLVGYSQQVDTPIQVYTHTLNQVPSSQFRVQPQPVHGNVLFGSPVHGNVSPGNGGYLVSAVGSVSSGNGFSSSTGNSIQSGHAVVHSVNPGSYWSSANDGAW</sequence>
<organism evidence="1 2">
    <name type="scientific">Hibiscus sabdariffa</name>
    <name type="common">roselle</name>
    <dbReference type="NCBI Taxonomy" id="183260"/>
    <lineage>
        <taxon>Eukaryota</taxon>
        <taxon>Viridiplantae</taxon>
        <taxon>Streptophyta</taxon>
        <taxon>Embryophyta</taxon>
        <taxon>Tracheophyta</taxon>
        <taxon>Spermatophyta</taxon>
        <taxon>Magnoliopsida</taxon>
        <taxon>eudicotyledons</taxon>
        <taxon>Gunneridae</taxon>
        <taxon>Pentapetalae</taxon>
        <taxon>rosids</taxon>
        <taxon>malvids</taxon>
        <taxon>Malvales</taxon>
        <taxon>Malvaceae</taxon>
        <taxon>Malvoideae</taxon>
        <taxon>Hibiscus</taxon>
    </lineage>
</organism>
<proteinExistence type="predicted"/>
<protein>
    <submittedName>
        <fullName evidence="1">Uncharacterized protein</fullName>
    </submittedName>
</protein>
<comment type="caution">
    <text evidence="1">The sequence shown here is derived from an EMBL/GenBank/DDBJ whole genome shotgun (WGS) entry which is preliminary data.</text>
</comment>
<reference evidence="1 2" key="1">
    <citation type="journal article" date="2024" name="G3 (Bethesda)">
        <title>Genome assembly of Hibiscus sabdariffa L. provides insights into metabolisms of medicinal natural products.</title>
        <authorList>
            <person name="Kim T."/>
        </authorList>
    </citation>
    <scope>NUCLEOTIDE SEQUENCE [LARGE SCALE GENOMIC DNA]</scope>
    <source>
        <strain evidence="1">TK-2024</strain>
        <tissue evidence="1">Old leaves</tissue>
    </source>
</reference>